<feature type="domain" description="DEAD-box RNA helicase Q" evidence="11">
    <location>
        <begin position="698"/>
        <end position="726"/>
    </location>
</feature>
<feature type="compositionally biased region" description="Low complexity" evidence="7">
    <location>
        <begin position="397"/>
        <end position="411"/>
    </location>
</feature>
<evidence type="ECO:0000256" key="8">
    <source>
        <dbReference type="SAM" id="SignalP"/>
    </source>
</evidence>
<feature type="short sequence motif" description="Q motif" evidence="6">
    <location>
        <begin position="698"/>
        <end position="726"/>
    </location>
</feature>
<dbReference type="EC" id="3.6.4.13" evidence="1"/>
<evidence type="ECO:0000256" key="2">
    <source>
        <dbReference type="ARBA" id="ARBA00022741"/>
    </source>
</evidence>
<evidence type="ECO:0000256" key="4">
    <source>
        <dbReference type="ARBA" id="ARBA00022806"/>
    </source>
</evidence>
<feature type="chain" id="PRO_5040432424" description="RNA helicase" evidence="8">
    <location>
        <begin position="20"/>
        <end position="1171"/>
    </location>
</feature>
<feature type="region of interest" description="Disordered" evidence="7">
    <location>
        <begin position="459"/>
        <end position="495"/>
    </location>
</feature>
<feature type="compositionally biased region" description="Basic and acidic residues" evidence="7">
    <location>
        <begin position="175"/>
        <end position="188"/>
    </location>
</feature>
<feature type="compositionally biased region" description="Basic residues" evidence="7">
    <location>
        <begin position="50"/>
        <end position="61"/>
    </location>
</feature>
<dbReference type="PROSITE" id="PS51194">
    <property type="entry name" value="HELICASE_CTER"/>
    <property type="match status" value="1"/>
</dbReference>
<dbReference type="SMART" id="SM00490">
    <property type="entry name" value="HELICc"/>
    <property type="match status" value="1"/>
</dbReference>
<sequence length="1171" mass="127268">MSYEYILLAAAIIIPLSLFNVFKSDHGSGIALADKKTSLPGAFGDMGSSKSKKKRSKKKNSSKGSSTAATQVNNSTAEQDQGSSESEAEEKVLAQVVKKSDSPATNSRKKKKGSVAAAGSAVNGDNSNSSSGTNKGSSASKAESVPSPATHSPTNSDSKDNSSNSNKPKPTSVESWKKQKQEQQREFLTKQQQPLQFASAAAKNSSLSSSPSSSPHIASIPGPGNMGNNSKKKNRSHAGSGLSHAEFPTLSRPEPAPAPAPKQPKPKKEKKEATRKPMPEPEPESEPESEAEVQVEENEEDEEEEVEHDEPQQPQDSDENEWTTIDSAQGRSGGIDFSKPMDPWVAQQQRQRLERVAVADPHGEQSSQFARVLSIKPTVKEERIREAIPDGFTTQKSRSAGSSVGSSSYQSAEMTKKQRENLAKAARKKEEKAAMESVQEQRRKEHMRQVKAEKMKEFYKAQTRKQQAPESRWDVPKDTAPSSSTVSGGMSSEVNHKGQLLSPMLIPRSVSRRKASAGAPHLPSLASVKSAQPLQATIFAAAIAIENTPTTDSSLPDRIQGSADSLLLAHRGQTEVIPGWKPSADEYAPMIQFAANQRLALGREPTSTILESKATDITSTQNAVHGPFQPTSSEFSSAETSVSMQRLQVPNSNARMIALVTAYRDSPQTASMTSQDVQKLYDRLGIHAQGKRIPKPITTFEDCNLPAKMLSNLMENGYTSPRGIQMQAIPTGLHGRDMIISAETGAGKTAGFLIPILVHVFGLSQSPSDSMQGPFALVLVPTRELAIQVEQAAKVMVRGMPNMRTSLLVGGQVMANQIHRLKQNIQVAVATPGRILDIFAKHPEIGFSNVFCLVLDEVDMMFSLGFGKQVKRILEVLPVPPNGRQTIVCSATLSRQTQQLTEKYLENALRIRIGNAIENAVKSTQSELKISDIFSPSSKIKQTILWVENDSKKKKLFSLLNDPAYFRPPVLVFVESRLGADLLAMAIQAKCPGIIAVSIHGEKSQDERSKTLESIVNGDVPVIVATGLLARGLNLNVATVINFDMAPSIREYVHRVGRAIPEVASKVAATIRKGPKLGGMAWAITFINNDHRSILSEFANMLHKLDFGRVTPLPQQLKQLIVHDTTRYTPSATSVNRTIGSKIVPMHANVSRGLKRQSPHTNHRPKKQNKN</sequence>
<dbReference type="GO" id="GO:0003724">
    <property type="term" value="F:RNA helicase activity"/>
    <property type="evidence" value="ECO:0007669"/>
    <property type="project" value="UniProtKB-EC"/>
</dbReference>
<evidence type="ECO:0000256" key="7">
    <source>
        <dbReference type="SAM" id="MobiDB-lite"/>
    </source>
</evidence>
<evidence type="ECO:0000259" key="10">
    <source>
        <dbReference type="PROSITE" id="PS51194"/>
    </source>
</evidence>
<feature type="compositionally biased region" description="Low complexity" evidence="7">
    <location>
        <begin position="198"/>
        <end position="219"/>
    </location>
</feature>
<keyword evidence="2" id="KW-0547">Nucleotide-binding</keyword>
<evidence type="ECO:0000259" key="9">
    <source>
        <dbReference type="PROSITE" id="PS51192"/>
    </source>
</evidence>
<evidence type="ECO:0000256" key="6">
    <source>
        <dbReference type="PROSITE-ProRule" id="PRU00552"/>
    </source>
</evidence>
<proteinExistence type="predicted"/>
<evidence type="ECO:0000256" key="3">
    <source>
        <dbReference type="ARBA" id="ARBA00022801"/>
    </source>
</evidence>
<dbReference type="InterPro" id="IPR014001">
    <property type="entry name" value="Helicase_ATP-bd"/>
</dbReference>
<dbReference type="PROSITE" id="PS51192">
    <property type="entry name" value="HELICASE_ATP_BIND_1"/>
    <property type="match status" value="1"/>
</dbReference>
<feature type="signal peptide" evidence="8">
    <location>
        <begin position="1"/>
        <end position="19"/>
    </location>
</feature>
<dbReference type="InterPro" id="IPR001650">
    <property type="entry name" value="Helicase_C-like"/>
</dbReference>
<evidence type="ECO:0000313" key="13">
    <source>
        <dbReference type="Proteomes" id="UP000726737"/>
    </source>
</evidence>
<feature type="region of interest" description="Disordered" evidence="7">
    <location>
        <begin position="36"/>
        <end position="444"/>
    </location>
</feature>
<dbReference type="Proteomes" id="UP000726737">
    <property type="component" value="Unassembled WGS sequence"/>
</dbReference>
<dbReference type="GO" id="GO:0005524">
    <property type="term" value="F:ATP binding"/>
    <property type="evidence" value="ECO:0007669"/>
    <property type="project" value="UniProtKB-KW"/>
</dbReference>
<organism evidence="12 13">
    <name type="scientific">Mortierella polycephala</name>
    <dbReference type="NCBI Taxonomy" id="41804"/>
    <lineage>
        <taxon>Eukaryota</taxon>
        <taxon>Fungi</taxon>
        <taxon>Fungi incertae sedis</taxon>
        <taxon>Mucoromycota</taxon>
        <taxon>Mortierellomycotina</taxon>
        <taxon>Mortierellomycetes</taxon>
        <taxon>Mortierellales</taxon>
        <taxon>Mortierellaceae</taxon>
        <taxon>Mortierella</taxon>
    </lineage>
</organism>
<dbReference type="OrthoDB" id="18170at2759"/>
<dbReference type="GO" id="GO:0003676">
    <property type="term" value="F:nucleic acid binding"/>
    <property type="evidence" value="ECO:0007669"/>
    <property type="project" value="InterPro"/>
</dbReference>
<protein>
    <recommendedName>
        <fullName evidence="1">RNA helicase</fullName>
        <ecNumber evidence="1">3.6.4.13</ecNumber>
    </recommendedName>
</protein>
<feature type="compositionally biased region" description="Basic residues" evidence="7">
    <location>
        <begin position="1153"/>
        <end position="1171"/>
    </location>
</feature>
<feature type="compositionally biased region" description="Low complexity" evidence="7">
    <location>
        <begin position="152"/>
        <end position="172"/>
    </location>
</feature>
<accession>A0A9P6PRT0</accession>
<feature type="domain" description="Helicase ATP-binding" evidence="9">
    <location>
        <begin position="729"/>
        <end position="911"/>
    </location>
</feature>
<dbReference type="Pfam" id="PF00270">
    <property type="entry name" value="DEAD"/>
    <property type="match status" value="1"/>
</dbReference>
<keyword evidence="5" id="KW-0067">ATP-binding</keyword>
<feature type="region of interest" description="Disordered" evidence="7">
    <location>
        <begin position="1148"/>
        <end position="1171"/>
    </location>
</feature>
<keyword evidence="3" id="KW-0378">Hydrolase</keyword>
<evidence type="ECO:0000256" key="1">
    <source>
        <dbReference type="ARBA" id="ARBA00012552"/>
    </source>
</evidence>
<dbReference type="EMBL" id="JAAAJA010000505">
    <property type="protein sequence ID" value="KAG0252692.1"/>
    <property type="molecule type" value="Genomic_DNA"/>
</dbReference>
<comment type="caution">
    <text evidence="12">The sequence shown here is derived from an EMBL/GenBank/DDBJ whole genome shotgun (WGS) entry which is preliminary data.</text>
</comment>
<feature type="compositionally biased region" description="Acidic residues" evidence="7">
    <location>
        <begin position="281"/>
        <end position="308"/>
    </location>
</feature>
<dbReference type="PROSITE" id="PS51195">
    <property type="entry name" value="Q_MOTIF"/>
    <property type="match status" value="1"/>
</dbReference>
<dbReference type="GO" id="GO:0016787">
    <property type="term" value="F:hydrolase activity"/>
    <property type="evidence" value="ECO:0007669"/>
    <property type="project" value="UniProtKB-KW"/>
</dbReference>
<dbReference type="InterPro" id="IPR027417">
    <property type="entry name" value="P-loop_NTPase"/>
</dbReference>
<reference evidence="12" key="1">
    <citation type="journal article" date="2020" name="Fungal Divers.">
        <title>Resolving the Mortierellaceae phylogeny through synthesis of multi-gene phylogenetics and phylogenomics.</title>
        <authorList>
            <person name="Vandepol N."/>
            <person name="Liber J."/>
            <person name="Desiro A."/>
            <person name="Na H."/>
            <person name="Kennedy M."/>
            <person name="Barry K."/>
            <person name="Grigoriev I.V."/>
            <person name="Miller A.N."/>
            <person name="O'Donnell K."/>
            <person name="Stajich J.E."/>
            <person name="Bonito G."/>
        </authorList>
    </citation>
    <scope>NUCLEOTIDE SEQUENCE</scope>
    <source>
        <strain evidence="12">KOD948</strain>
    </source>
</reference>
<dbReference type="SUPFAM" id="SSF52540">
    <property type="entry name" value="P-loop containing nucleoside triphosphate hydrolases"/>
    <property type="match status" value="2"/>
</dbReference>
<keyword evidence="13" id="KW-1185">Reference proteome</keyword>
<name>A0A9P6PRT0_9FUNG</name>
<feature type="compositionally biased region" description="Polar residues" evidence="7">
    <location>
        <begin position="67"/>
        <end position="85"/>
    </location>
</feature>
<dbReference type="InterPro" id="IPR011545">
    <property type="entry name" value="DEAD/DEAH_box_helicase_dom"/>
</dbReference>
<feature type="compositionally biased region" description="Basic and acidic residues" evidence="7">
    <location>
        <begin position="378"/>
        <end position="388"/>
    </location>
</feature>
<dbReference type="SMART" id="SM00487">
    <property type="entry name" value="DEXDc"/>
    <property type="match status" value="1"/>
</dbReference>
<feature type="compositionally biased region" description="Basic and acidic residues" evidence="7">
    <location>
        <begin position="414"/>
        <end position="444"/>
    </location>
</feature>
<dbReference type="CDD" id="cd00268">
    <property type="entry name" value="DEADc"/>
    <property type="match status" value="1"/>
</dbReference>
<evidence type="ECO:0000259" key="11">
    <source>
        <dbReference type="PROSITE" id="PS51195"/>
    </source>
</evidence>
<dbReference type="Pfam" id="PF00271">
    <property type="entry name" value="Helicase_C"/>
    <property type="match status" value="1"/>
</dbReference>
<evidence type="ECO:0000313" key="12">
    <source>
        <dbReference type="EMBL" id="KAG0252692.1"/>
    </source>
</evidence>
<keyword evidence="8" id="KW-0732">Signal</keyword>
<dbReference type="PANTHER" id="PTHR47958">
    <property type="entry name" value="ATP-DEPENDENT RNA HELICASE DBP3"/>
    <property type="match status" value="1"/>
</dbReference>
<feature type="compositionally biased region" description="Low complexity" evidence="7">
    <location>
        <begin position="114"/>
        <end position="142"/>
    </location>
</feature>
<dbReference type="InterPro" id="IPR014014">
    <property type="entry name" value="RNA_helicase_DEAD_Q_motif"/>
</dbReference>
<dbReference type="CDD" id="cd18787">
    <property type="entry name" value="SF2_C_DEAD"/>
    <property type="match status" value="1"/>
</dbReference>
<feature type="compositionally biased region" description="Pro residues" evidence="7">
    <location>
        <begin position="254"/>
        <end position="263"/>
    </location>
</feature>
<feature type="domain" description="Helicase C-terminal" evidence="10">
    <location>
        <begin position="939"/>
        <end position="1121"/>
    </location>
</feature>
<dbReference type="Gene3D" id="3.40.50.300">
    <property type="entry name" value="P-loop containing nucleotide triphosphate hydrolases"/>
    <property type="match status" value="2"/>
</dbReference>
<dbReference type="InterPro" id="IPR044742">
    <property type="entry name" value="DEAD/DEAH_RhlB"/>
</dbReference>
<keyword evidence="4" id="KW-0347">Helicase</keyword>
<evidence type="ECO:0000256" key="5">
    <source>
        <dbReference type="ARBA" id="ARBA00022840"/>
    </source>
</evidence>
<gene>
    <name evidence="12" type="primary">DDX59</name>
    <name evidence="12" type="ORF">BG011_006850</name>
</gene>
<feature type="compositionally biased region" description="Basic and acidic residues" evidence="7">
    <location>
        <begin position="351"/>
        <end position="363"/>
    </location>
</feature>
<dbReference type="AlphaFoldDB" id="A0A9P6PRT0"/>
<feature type="compositionally biased region" description="Low complexity" evidence="7">
    <location>
        <begin position="482"/>
        <end position="492"/>
    </location>
</feature>
<feature type="compositionally biased region" description="Basic and acidic residues" evidence="7">
    <location>
        <begin position="269"/>
        <end position="279"/>
    </location>
</feature>